<evidence type="ECO:0000259" key="8">
    <source>
        <dbReference type="Pfam" id="PF25183"/>
    </source>
</evidence>
<dbReference type="Proteomes" id="UP000623842">
    <property type="component" value="Unassembled WGS sequence"/>
</dbReference>
<reference evidence="9" key="2">
    <citation type="submission" date="2020-09" db="EMBL/GenBank/DDBJ databases">
        <authorList>
            <person name="Sun Q."/>
            <person name="Kim S."/>
        </authorList>
    </citation>
    <scope>NUCLEOTIDE SEQUENCE</scope>
    <source>
        <strain evidence="9">KCTC 42731</strain>
    </source>
</reference>
<dbReference type="Gene3D" id="2.170.130.10">
    <property type="entry name" value="TonB-dependent receptor, plug domain"/>
    <property type="match status" value="1"/>
</dbReference>
<feature type="chain" id="PRO_5037645501" evidence="7">
    <location>
        <begin position="26"/>
        <end position="1067"/>
    </location>
</feature>
<dbReference type="EMBL" id="BNCK01000018">
    <property type="protein sequence ID" value="GHG08456.1"/>
    <property type="molecule type" value="Genomic_DNA"/>
</dbReference>
<evidence type="ECO:0000256" key="7">
    <source>
        <dbReference type="SAM" id="SignalP"/>
    </source>
</evidence>
<evidence type="ECO:0000256" key="4">
    <source>
        <dbReference type="ARBA" id="ARBA00022692"/>
    </source>
</evidence>
<evidence type="ECO:0000256" key="2">
    <source>
        <dbReference type="ARBA" id="ARBA00022448"/>
    </source>
</evidence>
<dbReference type="PANTHER" id="PTHR30069">
    <property type="entry name" value="TONB-DEPENDENT OUTER MEMBRANE RECEPTOR"/>
    <property type="match status" value="1"/>
</dbReference>
<feature type="domain" description="TonB-dependent transporter Oar-like beta-barrel" evidence="8">
    <location>
        <begin position="244"/>
        <end position="308"/>
    </location>
</feature>
<dbReference type="InterPro" id="IPR057601">
    <property type="entry name" value="Oar-like_b-barrel"/>
</dbReference>
<dbReference type="Gene3D" id="2.60.40.1120">
    <property type="entry name" value="Carboxypeptidase-like, regulatory domain"/>
    <property type="match status" value="1"/>
</dbReference>
<dbReference type="GO" id="GO:0015344">
    <property type="term" value="F:siderophore uptake transmembrane transporter activity"/>
    <property type="evidence" value="ECO:0007669"/>
    <property type="project" value="TreeGrafter"/>
</dbReference>
<keyword evidence="3" id="KW-1134">Transmembrane beta strand</keyword>
<keyword evidence="10" id="KW-1185">Reference proteome</keyword>
<evidence type="ECO:0000313" key="9">
    <source>
        <dbReference type="EMBL" id="GHG08456.1"/>
    </source>
</evidence>
<keyword evidence="7" id="KW-0732">Signal</keyword>
<organism evidence="9 10">
    <name type="scientific">Thalassotalea marina</name>
    <dbReference type="NCBI Taxonomy" id="1673741"/>
    <lineage>
        <taxon>Bacteria</taxon>
        <taxon>Pseudomonadati</taxon>
        <taxon>Pseudomonadota</taxon>
        <taxon>Gammaproteobacteria</taxon>
        <taxon>Alteromonadales</taxon>
        <taxon>Colwelliaceae</taxon>
        <taxon>Thalassotalea</taxon>
    </lineage>
</organism>
<accession>A0A919EQL4</accession>
<keyword evidence="5" id="KW-0472">Membrane</keyword>
<dbReference type="InterPro" id="IPR037066">
    <property type="entry name" value="Plug_dom_sf"/>
</dbReference>
<sequence length="1067" mass="119466">MNKHRLSRVTSAIVFALGMSTSALANTTTSVIKGQVSGPAGNPAAGTSITILHTPSGTVKTVTVNEAGLFNAQGLRVGGPYTLTVDSNKFQDRVITDVYIKLGEPLDLNLMLEEQSIETIEVVGSQITAAELGATSPASNFDLEDLEFAASADRDIKDLVRIDPRINIEESDGEEAIICGGSNPRYSSLTVDGVRMNDSFGLNFNGYPTVRMPFSFSSLDQITVEIAPFDVRYGGFTGCNINAVTKSGTNELHGSVFYDYSSDSLRGDKIEGEDIDTGDYTEERYGFDVGFPLIKDTLFFYGAYDKLEGAQIFQYDAFTNGTYSQAEVDRVIQISKDVYGYDPGGMPASMPVEDEKVLVKLDWNINDDHRASFVYNYNDGFRLDQSDERNNTLTLSNHFYEVGAKLNSFVGSLYSDWSDDFSTELRIGNTKLHNRQNSIDADSGFGEVQISHNGATIFLGPDDSRQTNKMNWESQTLKLAGAYFYGNHKITGGYEYENLEIFNVFMQHTIGEYRFGGDFRRNIQGDSTGIDDFEAGIADDVYYNNSAGTNNPDDAAANFEYQSHSAYLQDEYIFDDIDLTIIFGVRYDWYTSDDKPRYNKVFHDRYGYRNDHTFDGESIFQPRFGFNYAINENLELRGGFGLYSGGNPNVWLSNSYSNDGVTNIDTYRGDTNLLNPDGTPVDRISGSGRPIYDPLSDMIQEVADNDPSLGNEPSVNAVDPNFNIPTEWKYNLGLTYITDDEYIFQADILHSRQKDGALIQAANWDSASREELFDGRAVYDYVTVGQRDDGRPIKRSFRKSDLILTNADEDGKSTTISFGVKKEYDFGLDMQFGYAYNKSEDVSPMTSAVSFSNFTGFATIDAQNPALATSNYETPHRFTMNLRYTTEIFEGYRTSFSLFGSRTQGRGKSYTFDELSVGATEFESRRHLLYVPLADDPNVTYGDDFDLEAFNAFVDSKGFKRGQIVERNADNASWHTRLDFRIDQQLPGFTQDHKARAYLVVKNLGNFLNDDWGVKKVGNFTAQNVVQAEINENGTYTFNEFFPNNAEDTTFLTQSLWEIRVGVKYDF</sequence>
<evidence type="ECO:0000256" key="5">
    <source>
        <dbReference type="ARBA" id="ARBA00023136"/>
    </source>
</evidence>
<name>A0A919EQL4_9GAMM</name>
<dbReference type="InterPro" id="IPR039426">
    <property type="entry name" value="TonB-dep_rcpt-like"/>
</dbReference>
<dbReference type="InterPro" id="IPR013784">
    <property type="entry name" value="Carb-bd-like_fold"/>
</dbReference>
<evidence type="ECO:0000256" key="6">
    <source>
        <dbReference type="ARBA" id="ARBA00023237"/>
    </source>
</evidence>
<evidence type="ECO:0000313" key="10">
    <source>
        <dbReference type="Proteomes" id="UP000623842"/>
    </source>
</evidence>
<gene>
    <name evidence="9" type="primary">oar</name>
    <name evidence="9" type="ORF">GCM10017161_42800</name>
</gene>
<dbReference type="SUPFAM" id="SSF56935">
    <property type="entry name" value="Porins"/>
    <property type="match status" value="1"/>
</dbReference>
<dbReference type="Pfam" id="PF13620">
    <property type="entry name" value="CarboxypepD_reg"/>
    <property type="match status" value="1"/>
</dbReference>
<dbReference type="RefSeq" id="WP_229854912.1">
    <property type="nucleotide sequence ID" value="NZ_BNCK01000018.1"/>
</dbReference>
<keyword evidence="6" id="KW-0998">Cell outer membrane</keyword>
<reference evidence="9" key="1">
    <citation type="journal article" date="2014" name="Int. J. Syst. Evol. Microbiol.">
        <title>Complete genome sequence of Corynebacterium casei LMG S-19264T (=DSM 44701T), isolated from a smear-ripened cheese.</title>
        <authorList>
            <consortium name="US DOE Joint Genome Institute (JGI-PGF)"/>
            <person name="Walter F."/>
            <person name="Albersmeier A."/>
            <person name="Kalinowski J."/>
            <person name="Ruckert C."/>
        </authorList>
    </citation>
    <scope>NUCLEOTIDE SEQUENCE</scope>
    <source>
        <strain evidence="9">KCTC 42731</strain>
    </source>
</reference>
<proteinExistence type="predicted"/>
<dbReference type="SUPFAM" id="SSF49452">
    <property type="entry name" value="Starch-binding domain-like"/>
    <property type="match status" value="1"/>
</dbReference>
<comment type="subcellular location">
    <subcellularLocation>
        <location evidence="1">Cell outer membrane</location>
        <topology evidence="1">Multi-pass membrane protein</topology>
    </subcellularLocation>
</comment>
<dbReference type="InterPro" id="IPR036942">
    <property type="entry name" value="Beta-barrel_TonB_sf"/>
</dbReference>
<dbReference type="GO" id="GO:0044718">
    <property type="term" value="P:siderophore transmembrane transport"/>
    <property type="evidence" value="ECO:0007669"/>
    <property type="project" value="TreeGrafter"/>
</dbReference>
<keyword evidence="4" id="KW-0812">Transmembrane</keyword>
<dbReference type="GO" id="GO:0009279">
    <property type="term" value="C:cell outer membrane"/>
    <property type="evidence" value="ECO:0007669"/>
    <property type="project" value="UniProtKB-SubCell"/>
</dbReference>
<dbReference type="PANTHER" id="PTHR30069:SF46">
    <property type="entry name" value="OAR PROTEIN"/>
    <property type="match status" value="1"/>
</dbReference>
<protein>
    <submittedName>
        <fullName evidence="9">Oar protein</fullName>
    </submittedName>
</protein>
<keyword evidence="2" id="KW-0813">Transport</keyword>
<dbReference type="Gene3D" id="2.40.170.20">
    <property type="entry name" value="TonB-dependent receptor, beta-barrel domain"/>
    <property type="match status" value="1"/>
</dbReference>
<evidence type="ECO:0000256" key="1">
    <source>
        <dbReference type="ARBA" id="ARBA00004571"/>
    </source>
</evidence>
<comment type="caution">
    <text evidence="9">The sequence shown here is derived from an EMBL/GenBank/DDBJ whole genome shotgun (WGS) entry which is preliminary data.</text>
</comment>
<dbReference type="GO" id="GO:0030246">
    <property type="term" value="F:carbohydrate binding"/>
    <property type="evidence" value="ECO:0007669"/>
    <property type="project" value="InterPro"/>
</dbReference>
<feature type="domain" description="TonB-dependent transporter Oar-like beta-barrel" evidence="8">
    <location>
        <begin position="354"/>
        <end position="891"/>
    </location>
</feature>
<dbReference type="Pfam" id="PF25183">
    <property type="entry name" value="OMP_b-brl_4"/>
    <property type="match status" value="2"/>
</dbReference>
<dbReference type="AlphaFoldDB" id="A0A919EQL4"/>
<feature type="signal peptide" evidence="7">
    <location>
        <begin position="1"/>
        <end position="25"/>
    </location>
</feature>
<evidence type="ECO:0000256" key="3">
    <source>
        <dbReference type="ARBA" id="ARBA00022452"/>
    </source>
</evidence>